<feature type="region of interest" description="Disordered" evidence="2">
    <location>
        <begin position="369"/>
        <end position="408"/>
    </location>
</feature>
<protein>
    <submittedName>
        <fullName evidence="3">Kinesin-like protein KIF3C</fullName>
    </submittedName>
</protein>
<evidence type="ECO:0000313" key="3">
    <source>
        <dbReference type="EMBL" id="KFO23372.1"/>
    </source>
</evidence>
<dbReference type="AlphaFoldDB" id="A0A091CXD3"/>
<dbReference type="EMBL" id="KN123775">
    <property type="protein sequence ID" value="KFO23372.1"/>
    <property type="molecule type" value="Genomic_DNA"/>
</dbReference>
<evidence type="ECO:0000313" key="4">
    <source>
        <dbReference type="Proteomes" id="UP000028990"/>
    </source>
</evidence>
<keyword evidence="1" id="KW-0175">Coiled coil</keyword>
<evidence type="ECO:0000256" key="1">
    <source>
        <dbReference type="SAM" id="Coils"/>
    </source>
</evidence>
<accession>A0A091CXD3</accession>
<evidence type="ECO:0000256" key="2">
    <source>
        <dbReference type="SAM" id="MobiDB-lite"/>
    </source>
</evidence>
<dbReference type="Proteomes" id="UP000028990">
    <property type="component" value="Unassembled WGS sequence"/>
</dbReference>
<dbReference type="eggNOG" id="KOG4280">
    <property type="taxonomic scope" value="Eukaryota"/>
</dbReference>
<feature type="coiled-coil region" evidence="1">
    <location>
        <begin position="145"/>
        <end position="238"/>
    </location>
</feature>
<name>A0A091CXD3_FUKDA</name>
<organism evidence="3 4">
    <name type="scientific">Fukomys damarensis</name>
    <name type="common">Damaraland mole rat</name>
    <name type="synonym">Cryptomys damarensis</name>
    <dbReference type="NCBI Taxonomy" id="885580"/>
    <lineage>
        <taxon>Eukaryota</taxon>
        <taxon>Metazoa</taxon>
        <taxon>Chordata</taxon>
        <taxon>Craniata</taxon>
        <taxon>Vertebrata</taxon>
        <taxon>Euteleostomi</taxon>
        <taxon>Mammalia</taxon>
        <taxon>Eutheria</taxon>
        <taxon>Euarchontoglires</taxon>
        <taxon>Glires</taxon>
        <taxon>Rodentia</taxon>
        <taxon>Hystricomorpha</taxon>
        <taxon>Bathyergidae</taxon>
        <taxon>Fukomys</taxon>
    </lineage>
</organism>
<sequence>MENYLQEQKERLEEEKAAIQDDRSLVSEEKQKLLEEKEKMLEDLKREQQATELLAAKYKHMVRRPSTHPEASHCQVIFSQALPVSARRENKGALSFPHGSGVGKDESPWAVIWSPGKHSSGVAASRFLGFKAMESKLLIGGRNIMDHTNEQQKMLELKRQEIAEQKRREREMQQEMLLRDEETMELRGTYTSLQQEVEVKTKKLKKLYAKLQAVKAEIQDQHDEYIRVRQDLEEAQNEQTRELKLKYLIIENFIPPEEKNKIMNRLFLDYEEEQWRFQPLVPAGVSNSQMKKRPTSAVGYKRPISQYARVAIAMGSHPRYRAENVMFLELDVSPPAIFEMEFSHDQEQDPRALHMERLMRLDSFLERPATSKVRKSRSWCQSPQRPPPSATHASLAPAPLLPTTVDRE</sequence>
<reference evidence="3 4" key="1">
    <citation type="submission" date="2013-11" db="EMBL/GenBank/DDBJ databases">
        <title>The Damaraland mole rat (Fukomys damarensis) genome and evolution of African mole rats.</title>
        <authorList>
            <person name="Gladyshev V.N."/>
            <person name="Fang X."/>
        </authorList>
    </citation>
    <scope>NUCLEOTIDE SEQUENCE [LARGE SCALE GENOMIC DNA]</scope>
    <source>
        <tissue evidence="3">Liver</tissue>
    </source>
</reference>
<dbReference type="STRING" id="885580.ENSFDAP00000016457"/>
<keyword evidence="4" id="KW-1185">Reference proteome</keyword>
<feature type="compositionally biased region" description="Basic and acidic residues" evidence="2">
    <location>
        <begin position="7"/>
        <end position="23"/>
    </location>
</feature>
<gene>
    <name evidence="3" type="ORF">H920_15273</name>
</gene>
<proteinExistence type="predicted"/>
<feature type="region of interest" description="Disordered" evidence="2">
    <location>
        <begin position="1"/>
        <end position="23"/>
    </location>
</feature>